<keyword evidence="1" id="KW-0472">Membrane</keyword>
<feature type="transmembrane region" description="Helical" evidence="1">
    <location>
        <begin position="12"/>
        <end position="33"/>
    </location>
</feature>
<organism evidence="2 3">
    <name type="scientific">Siminovitchia terrae</name>
    <name type="common">Bacillus terrae</name>
    <dbReference type="NCBI Taxonomy" id="1914933"/>
    <lineage>
        <taxon>Bacteria</taxon>
        <taxon>Bacillati</taxon>
        <taxon>Bacillota</taxon>
        <taxon>Bacilli</taxon>
        <taxon>Bacillales</taxon>
        <taxon>Bacillaceae</taxon>
        <taxon>Siminovitchia</taxon>
    </lineage>
</organism>
<protein>
    <submittedName>
        <fullName evidence="2">TIGR04086 family membrane protein</fullName>
    </submittedName>
</protein>
<dbReference type="Pfam" id="PF12670">
    <property type="entry name" value="DUF3792"/>
    <property type="match status" value="1"/>
</dbReference>
<feature type="transmembrane region" description="Helical" evidence="1">
    <location>
        <begin position="102"/>
        <end position="123"/>
    </location>
</feature>
<reference evidence="2 3" key="1">
    <citation type="submission" date="2018-12" db="EMBL/GenBank/DDBJ databases">
        <authorList>
            <person name="Sun L."/>
            <person name="Chen Z."/>
        </authorList>
    </citation>
    <scope>NUCLEOTIDE SEQUENCE [LARGE SCALE GENOMIC DNA]</scope>
    <source>
        <strain evidence="2 3">LMG 29736</strain>
    </source>
</reference>
<dbReference type="AlphaFoldDB" id="A0A429X1R5"/>
<evidence type="ECO:0000256" key="1">
    <source>
        <dbReference type="SAM" id="Phobius"/>
    </source>
</evidence>
<evidence type="ECO:0000313" key="2">
    <source>
        <dbReference type="EMBL" id="RST57323.1"/>
    </source>
</evidence>
<keyword evidence="1" id="KW-0812">Transmembrane</keyword>
<proteinExistence type="predicted"/>
<keyword evidence="1" id="KW-1133">Transmembrane helix</keyword>
<sequence length="132" mass="14326">MIEAKNFGVSVLYGVITIFLLAAITSLVFSFILSFTNTQEKSIRLLITIISFFSVFAGGFICGGKGRQKGWVLGGATGLLYSLIILLYQYLGHGSLFTLEQLIYYTCYTLTAMMGGVLGVNIAGGPTQQQHH</sequence>
<dbReference type="EMBL" id="QYTW02000036">
    <property type="protein sequence ID" value="RST57323.1"/>
    <property type="molecule type" value="Genomic_DNA"/>
</dbReference>
<evidence type="ECO:0000313" key="3">
    <source>
        <dbReference type="Proteomes" id="UP000287296"/>
    </source>
</evidence>
<feature type="transmembrane region" description="Helical" evidence="1">
    <location>
        <begin position="70"/>
        <end position="90"/>
    </location>
</feature>
<dbReference type="NCBIfam" id="TIGR04086">
    <property type="entry name" value="TIGR04086_membr"/>
    <property type="match status" value="1"/>
</dbReference>
<dbReference type="Proteomes" id="UP000287296">
    <property type="component" value="Unassembled WGS sequence"/>
</dbReference>
<feature type="transmembrane region" description="Helical" evidence="1">
    <location>
        <begin position="45"/>
        <end position="63"/>
    </location>
</feature>
<dbReference type="OrthoDB" id="2988991at2"/>
<name>A0A429X1R5_SIMTE</name>
<dbReference type="RefSeq" id="WP_120118864.1">
    <property type="nucleotide sequence ID" value="NZ_BORI01000002.1"/>
</dbReference>
<gene>
    <name evidence="2" type="ORF">D5F11_023190</name>
</gene>
<dbReference type="InterPro" id="IPR023804">
    <property type="entry name" value="DUF3792_TM"/>
</dbReference>
<comment type="caution">
    <text evidence="2">The sequence shown here is derived from an EMBL/GenBank/DDBJ whole genome shotgun (WGS) entry which is preliminary data.</text>
</comment>
<accession>A0A429X1R5</accession>